<accession>A0A345YIQ6</accession>
<proteinExistence type="predicted"/>
<dbReference type="OrthoDB" id="8912821at2"/>
<reference evidence="1 2" key="1">
    <citation type="submission" date="2018-07" db="EMBL/GenBank/DDBJ databases">
        <title>Genome sequence of Erythrobacter strain YH-07, an antagonistic bacterium isolated from Yellow Sea.</title>
        <authorList>
            <person name="Tang T."/>
            <person name="Liu Q."/>
            <person name="Sun X."/>
        </authorList>
    </citation>
    <scope>NUCLEOTIDE SEQUENCE [LARGE SCALE GENOMIC DNA]</scope>
    <source>
        <strain evidence="1 2">YH-07</strain>
        <plasmid evidence="1 2">unnamed</plasmid>
    </source>
</reference>
<protein>
    <submittedName>
        <fullName evidence="1">Uncharacterized protein</fullName>
    </submittedName>
</protein>
<evidence type="ECO:0000313" key="2">
    <source>
        <dbReference type="Proteomes" id="UP000254508"/>
    </source>
</evidence>
<dbReference type="RefSeq" id="WP_115418121.1">
    <property type="nucleotide sequence ID" value="NZ_CP031358.1"/>
</dbReference>
<dbReference type="KEGG" id="err:DVR09_15240"/>
<keyword evidence="2" id="KW-1185">Reference proteome</keyword>
<organism evidence="1 2">
    <name type="scientific">Erythrobacter aureus</name>
    <dbReference type="NCBI Taxonomy" id="2182384"/>
    <lineage>
        <taxon>Bacteria</taxon>
        <taxon>Pseudomonadati</taxon>
        <taxon>Pseudomonadota</taxon>
        <taxon>Alphaproteobacteria</taxon>
        <taxon>Sphingomonadales</taxon>
        <taxon>Erythrobacteraceae</taxon>
        <taxon>Erythrobacter/Porphyrobacter group</taxon>
        <taxon>Erythrobacter</taxon>
    </lineage>
</organism>
<name>A0A345YIQ6_9SPHN</name>
<keyword evidence="1" id="KW-0614">Plasmid</keyword>
<dbReference type="AlphaFoldDB" id="A0A345YIQ6"/>
<evidence type="ECO:0000313" key="1">
    <source>
        <dbReference type="EMBL" id="AXK43808.1"/>
    </source>
</evidence>
<dbReference type="Proteomes" id="UP000254508">
    <property type="component" value="Plasmid unnamed"/>
</dbReference>
<sequence>MSTSLHFATATPRDSASLWAAINAVAPQGTIALTDEVVQQIAELLEGVKLTNGQSVFTYVADNPRHASYVGDFGPCLLEERILAKLRETLAAHSDDAARMLDTVVSLRVQIGFTGSEDGPARLDAVNWEADTVEVRLTNGRFDQMLTTLEIPFERDEATGEVDFTTFEAAVAARGLNTGMSVPLNAFVACAKRHDATKVYWG</sequence>
<gene>
    <name evidence="1" type="ORF">DVR09_15240</name>
</gene>
<dbReference type="EMBL" id="CP031358">
    <property type="protein sequence ID" value="AXK43808.1"/>
    <property type="molecule type" value="Genomic_DNA"/>
</dbReference>
<geneLocation type="plasmid" evidence="1 2">
    <name>unnamed</name>
</geneLocation>